<accession>A0A1Y2K717</accession>
<dbReference type="EMBL" id="LVJN01000017">
    <property type="protein sequence ID" value="OSM05956.1"/>
    <property type="molecule type" value="Genomic_DNA"/>
</dbReference>
<evidence type="ECO:0000256" key="2">
    <source>
        <dbReference type="SAM" id="MobiDB-lite"/>
    </source>
</evidence>
<comment type="caution">
    <text evidence="3">The sequence shown here is derived from an EMBL/GenBank/DDBJ whole genome shotgun (WGS) entry which is preliminary data.</text>
</comment>
<dbReference type="RefSeq" id="WP_085441436.1">
    <property type="nucleotide sequence ID" value="NZ_LVJN01000017.1"/>
</dbReference>
<sequence length="73" mass="7754">MRQDLSGLLPSNQTNPAAEADALRNEVSELRADVAFLTQTVERQTQQLIAAGKEQAASATTASLAQLRASQLS</sequence>
<keyword evidence="4" id="KW-1185">Reference proteome</keyword>
<dbReference type="Proteomes" id="UP000194003">
    <property type="component" value="Unassembled WGS sequence"/>
</dbReference>
<organism evidence="3 4">
    <name type="scientific">Magnetofaba australis IT-1</name>
    <dbReference type="NCBI Taxonomy" id="1434232"/>
    <lineage>
        <taxon>Bacteria</taxon>
        <taxon>Pseudomonadati</taxon>
        <taxon>Pseudomonadota</taxon>
        <taxon>Magnetococcia</taxon>
        <taxon>Magnetococcales</taxon>
        <taxon>Magnetococcaceae</taxon>
        <taxon>Magnetofaba</taxon>
    </lineage>
</organism>
<dbReference type="AlphaFoldDB" id="A0A1Y2K717"/>
<gene>
    <name evidence="3" type="ORF">MAIT1_05148</name>
</gene>
<feature type="region of interest" description="Disordered" evidence="2">
    <location>
        <begin position="1"/>
        <end position="20"/>
    </location>
</feature>
<feature type="coiled-coil region" evidence="1">
    <location>
        <begin position="20"/>
        <end position="47"/>
    </location>
</feature>
<evidence type="ECO:0000313" key="3">
    <source>
        <dbReference type="EMBL" id="OSM05956.1"/>
    </source>
</evidence>
<reference evidence="3 4" key="1">
    <citation type="journal article" date="2016" name="BMC Genomics">
        <title>Combined genomic and structural analyses of a cultured magnetotactic bacterium reveals its niche adaptation to a dynamic environment.</title>
        <authorList>
            <person name="Araujo A.C."/>
            <person name="Morillo V."/>
            <person name="Cypriano J."/>
            <person name="Teixeira L.C."/>
            <person name="Leao P."/>
            <person name="Lyra S."/>
            <person name="Almeida L.G."/>
            <person name="Bazylinski D.A."/>
            <person name="Vasconcellos A.T."/>
            <person name="Abreu F."/>
            <person name="Lins U."/>
        </authorList>
    </citation>
    <scope>NUCLEOTIDE SEQUENCE [LARGE SCALE GENOMIC DNA]</scope>
    <source>
        <strain evidence="3 4">IT-1</strain>
    </source>
</reference>
<evidence type="ECO:0000256" key="1">
    <source>
        <dbReference type="SAM" id="Coils"/>
    </source>
</evidence>
<name>A0A1Y2K717_9PROT</name>
<evidence type="ECO:0000313" key="4">
    <source>
        <dbReference type="Proteomes" id="UP000194003"/>
    </source>
</evidence>
<protein>
    <submittedName>
        <fullName evidence="3">Uncharacterized protein</fullName>
    </submittedName>
</protein>
<proteinExistence type="predicted"/>
<dbReference type="STRING" id="1434232.MAIT1_05148"/>
<dbReference type="OrthoDB" id="7311517at2"/>
<keyword evidence="1" id="KW-0175">Coiled coil</keyword>